<organism evidence="1 2">
    <name type="scientific">Eretmocerus hayati</name>
    <dbReference type="NCBI Taxonomy" id="131215"/>
    <lineage>
        <taxon>Eukaryota</taxon>
        <taxon>Metazoa</taxon>
        <taxon>Ecdysozoa</taxon>
        <taxon>Arthropoda</taxon>
        <taxon>Hexapoda</taxon>
        <taxon>Insecta</taxon>
        <taxon>Pterygota</taxon>
        <taxon>Neoptera</taxon>
        <taxon>Endopterygota</taxon>
        <taxon>Hymenoptera</taxon>
        <taxon>Apocrita</taxon>
        <taxon>Proctotrupomorpha</taxon>
        <taxon>Chalcidoidea</taxon>
        <taxon>Aphelinidae</taxon>
        <taxon>Aphelininae</taxon>
        <taxon>Eretmocerus</taxon>
    </lineage>
</organism>
<keyword evidence="2" id="KW-1185">Reference proteome</keyword>
<comment type="caution">
    <text evidence="1">The sequence shown here is derived from an EMBL/GenBank/DDBJ whole genome shotgun (WGS) entry which is preliminary data.</text>
</comment>
<name>A0ACC2NZ35_9HYME</name>
<protein>
    <submittedName>
        <fullName evidence="1">Uncharacterized protein</fullName>
    </submittedName>
</protein>
<dbReference type="EMBL" id="CM056742">
    <property type="protein sequence ID" value="KAJ8676334.1"/>
    <property type="molecule type" value="Genomic_DNA"/>
</dbReference>
<dbReference type="Proteomes" id="UP001239111">
    <property type="component" value="Chromosome 2"/>
</dbReference>
<gene>
    <name evidence="1" type="ORF">QAD02_012121</name>
</gene>
<reference evidence="1" key="1">
    <citation type="submission" date="2023-04" db="EMBL/GenBank/DDBJ databases">
        <title>A chromosome-level genome assembly of the parasitoid wasp Eretmocerus hayati.</title>
        <authorList>
            <person name="Zhong Y."/>
            <person name="Liu S."/>
            <person name="Liu Y."/>
        </authorList>
    </citation>
    <scope>NUCLEOTIDE SEQUENCE</scope>
    <source>
        <strain evidence="1">ZJU_SS_LIU_2023</strain>
    </source>
</reference>
<evidence type="ECO:0000313" key="1">
    <source>
        <dbReference type="EMBL" id="KAJ8676334.1"/>
    </source>
</evidence>
<evidence type="ECO:0000313" key="2">
    <source>
        <dbReference type="Proteomes" id="UP001239111"/>
    </source>
</evidence>
<proteinExistence type="predicted"/>
<accession>A0ACC2NZ35</accession>
<sequence>MTSKVLVKLPVVPFAQQRKKTMPEIIASVPSRKDDTAEIVDEAKSEILNCEKITQLEQNLKFLQDQHQITLVSLHQEVEILRQKNRDLQYQLVFTKGPNSVTSSPSSPEDIGGNLIVKPKGSPCNINVTPLQVELLEKDLQDLKTSLNDARKRNVYLSEVIEKQKKSLDLAEKVKEGHKKADVAVQAESMLECQQVEMKARLDDAELLVSRLRQENEDQRKEISNLKSSSAHSSNGSRHARRTIIKSSLHCRPKAIGIVVPEETEVTTTTHSRTTITAANTKTITVKIRKHPITAIQPYLNSEKEVSE</sequence>